<proteinExistence type="predicted"/>
<reference evidence="2" key="1">
    <citation type="submission" date="2016-11" db="EMBL/GenBank/DDBJ databases">
        <authorList>
            <person name="Jaros S."/>
            <person name="Januszkiewicz K."/>
            <person name="Wedrychowicz H."/>
        </authorList>
    </citation>
    <scope>NUCLEOTIDE SEQUENCE [LARGE SCALE GENOMIC DNA]</scope>
    <source>
        <strain evidence="2">DSM 4029</strain>
    </source>
</reference>
<evidence type="ECO:0008006" key="3">
    <source>
        <dbReference type="Google" id="ProtNLM"/>
    </source>
</evidence>
<evidence type="ECO:0000313" key="1">
    <source>
        <dbReference type="EMBL" id="SHG51577.1"/>
    </source>
</evidence>
<accession>A0AAP1LHN6</accession>
<dbReference type="Proteomes" id="UP000184089">
    <property type="component" value="Unassembled WGS sequence"/>
</dbReference>
<protein>
    <recommendedName>
        <fullName evidence="3">Helix-turn-helix domain-containing protein</fullName>
    </recommendedName>
</protein>
<dbReference type="AlphaFoldDB" id="A0AAP1LHN6"/>
<gene>
    <name evidence="1" type="ORF">SAMN05444424_2627</name>
</gene>
<evidence type="ECO:0000313" key="2">
    <source>
        <dbReference type="Proteomes" id="UP000184089"/>
    </source>
</evidence>
<organism evidence="1 2">
    <name type="scientific">Bittarella massiliensis</name>
    <name type="common">ex Durand et al. 2017</name>
    <dbReference type="NCBI Taxonomy" id="1720313"/>
    <lineage>
        <taxon>Bacteria</taxon>
        <taxon>Bacillati</taxon>
        <taxon>Bacillota</taxon>
        <taxon>Clostridia</taxon>
        <taxon>Eubacteriales</taxon>
        <taxon>Oscillospiraceae</taxon>
        <taxon>Bittarella (ex Durand et al. 2017)</taxon>
    </lineage>
</organism>
<comment type="caution">
    <text evidence="1">The sequence shown here is derived from an EMBL/GenBank/DDBJ whole genome shotgun (WGS) entry which is preliminary data.</text>
</comment>
<dbReference type="RefSeq" id="WP_044993335.1">
    <property type="nucleotide sequence ID" value="NZ_FQVY01000004.1"/>
</dbReference>
<name>A0AAP1LHN6_9FIRM</name>
<sequence>MPAQWTADIVGKMHLHGITAIELSNQLGYNPKYVSAVLNGRREPKGAEERFREALDELISKGNTKNVQ</sequence>
<dbReference type="EMBL" id="FQVY01000004">
    <property type="protein sequence ID" value="SHG51577.1"/>
    <property type="molecule type" value="Genomic_DNA"/>
</dbReference>